<evidence type="ECO:0000256" key="10">
    <source>
        <dbReference type="ARBA" id="ARBA00069466"/>
    </source>
</evidence>
<dbReference type="GO" id="GO:0006397">
    <property type="term" value="P:mRNA processing"/>
    <property type="evidence" value="ECO:0007669"/>
    <property type="project" value="UniProtKB-KW"/>
</dbReference>
<dbReference type="InterPro" id="IPR011108">
    <property type="entry name" value="RMMBL"/>
</dbReference>
<evidence type="ECO:0000313" key="16">
    <source>
        <dbReference type="Proteomes" id="UP000663699"/>
    </source>
</evidence>
<organism evidence="15 16">
    <name type="scientific">Pneumocystis wakefieldiae</name>
    <dbReference type="NCBI Taxonomy" id="38082"/>
    <lineage>
        <taxon>Eukaryota</taxon>
        <taxon>Fungi</taxon>
        <taxon>Dikarya</taxon>
        <taxon>Ascomycota</taxon>
        <taxon>Taphrinomycotina</taxon>
        <taxon>Pneumocystomycetes</taxon>
        <taxon>Pneumocystaceae</taxon>
        <taxon>Pneumocystis</taxon>
    </lineage>
</organism>
<gene>
    <name evidence="15" type="ORF">MERGE_000260</name>
</gene>
<dbReference type="GO" id="GO:0003723">
    <property type="term" value="F:RNA binding"/>
    <property type="evidence" value="ECO:0007669"/>
    <property type="project" value="TreeGrafter"/>
</dbReference>
<evidence type="ECO:0000256" key="9">
    <source>
        <dbReference type="ARBA" id="ARBA00032592"/>
    </source>
</evidence>
<dbReference type="PANTHER" id="PTHR11203">
    <property type="entry name" value="CLEAVAGE AND POLYADENYLATION SPECIFICITY FACTOR FAMILY MEMBER"/>
    <property type="match status" value="1"/>
</dbReference>
<dbReference type="AlphaFoldDB" id="A0A899FUZ0"/>
<evidence type="ECO:0000256" key="6">
    <source>
        <dbReference type="ARBA" id="ARBA00022759"/>
    </source>
</evidence>
<sequence>MSQKRTSEKDEIFMDSASVFEFTNLGAGNEVGRSCHILQFRGKTIMLDAGVHPAYNGLSALPFYDEIDLSTVDILLISHFHVDHVASLPYVITKTNFKGRVFMTHPTKAIYKWLLTDFLRVSNTTSEEHLYEEKDLIKSFEKIEVVDYHSTIEVNGVKFTPYHAGHVLGAAMFFIEIAGIKILFTGDYSREEDRHLIPAELPPIQPDILITESTYGTASHQPVSEKELRLTRGRVLIPVFALGRTQELMLIIDEYWHNHPELHSIPVYYACSLAKKCMTVYQTYINTMNNKIRKAFEERNPFIFRYISSLKSLDRFEDIGPCVMLASPGMLQNGVSRTLLEKWCPDPKNGLIIAGYCVEGTMAKQILNEPSEIISLTGQKIPRRMTIEEISFEAHVDYIQNSQFIDLVNANHIILVHGEQNNMGRLKSALLSKYSHRKNEVHVYNPKNCETLKLTFRGDKIARTIGHIAETPPEDDHVISGIMVQKDFQINIMSSEDLKDFSGLTTSIIMQRQTLSFHASIDVLRYHLEQMFGTIEDEIDDNNNRVFKIMNIILIKCLEKNILSLEWLGNALNDTIADTVLAIILSAESNPSIKTILDSNDHCIHSNFDHEEKKSRIEMFLKSQFGQALVVSNDVFEIHIDNHIAKINLETFNVECTYEPLRSRVSHVLGGAIATITPFSDSSDQIQKEVKKETQDKLLPLVRTSDELLERYKDESPSLILHMYPTHFRFEQQANREYYEYI</sequence>
<dbReference type="Gene3D" id="3.60.15.10">
    <property type="entry name" value="Ribonuclease Z/Hydroxyacylglutathione hydrolase-like"/>
    <property type="match status" value="1"/>
</dbReference>
<dbReference type="InterPro" id="IPR036866">
    <property type="entry name" value="RibonucZ/Hydroxyglut_hydro"/>
</dbReference>
<feature type="domain" description="Metallo-beta-lactamase" evidence="12">
    <location>
        <begin position="32"/>
        <end position="240"/>
    </location>
</feature>
<evidence type="ECO:0000256" key="8">
    <source>
        <dbReference type="ARBA" id="ARBA00023242"/>
    </source>
</evidence>
<comment type="subcellular location">
    <subcellularLocation>
        <location evidence="1">Nucleus</location>
    </subcellularLocation>
</comment>
<accession>A0A899FUZ0</accession>
<dbReference type="FunFam" id="3.60.15.10:FF:000001">
    <property type="entry name" value="Cleavage and polyadenylation specificity factor"/>
    <property type="match status" value="1"/>
</dbReference>
<dbReference type="OrthoDB" id="10249535at2759"/>
<evidence type="ECO:0000256" key="3">
    <source>
        <dbReference type="ARBA" id="ARBA00018311"/>
    </source>
</evidence>
<dbReference type="FunFam" id="3.40.50.10890:FF:000001">
    <property type="entry name" value="Cleavage and polyadenylation specificity factor subunit 3"/>
    <property type="match status" value="1"/>
</dbReference>
<feature type="domain" description="Pre-mRNA 3'-end-processing endonuclease polyadenylation factor C-term" evidence="14">
    <location>
        <begin position="475"/>
        <end position="679"/>
    </location>
</feature>
<evidence type="ECO:0000259" key="14">
    <source>
        <dbReference type="SMART" id="SM01098"/>
    </source>
</evidence>
<keyword evidence="8" id="KW-0539">Nucleus</keyword>
<dbReference type="SMART" id="SM01027">
    <property type="entry name" value="Beta-Casp"/>
    <property type="match status" value="1"/>
</dbReference>
<dbReference type="PANTHER" id="PTHR11203:SF11">
    <property type="entry name" value="CLEAVAGE AND POLYADENYLATION SPECIFICITY FACTOR SUBUNIT 3"/>
    <property type="match status" value="1"/>
</dbReference>
<dbReference type="SUPFAM" id="SSF56281">
    <property type="entry name" value="Metallo-hydrolase/oxidoreductase"/>
    <property type="match status" value="1"/>
</dbReference>
<dbReference type="SMART" id="SM01098">
    <property type="entry name" value="CPSF73-100_C"/>
    <property type="match status" value="1"/>
</dbReference>
<keyword evidence="4" id="KW-0507">mRNA processing</keyword>
<dbReference type="Gene3D" id="3.40.50.10890">
    <property type="match status" value="1"/>
</dbReference>
<dbReference type="Pfam" id="PF10996">
    <property type="entry name" value="Beta-Casp"/>
    <property type="match status" value="1"/>
</dbReference>
<keyword evidence="5" id="KW-0540">Nuclease</keyword>
<name>A0A899FUZ0_9ASCO</name>
<keyword evidence="6" id="KW-0255">Endonuclease</keyword>
<evidence type="ECO:0000256" key="5">
    <source>
        <dbReference type="ARBA" id="ARBA00022722"/>
    </source>
</evidence>
<proteinExistence type="inferred from homology"/>
<dbReference type="InterPro" id="IPR001279">
    <property type="entry name" value="Metallo-B-lactamas"/>
</dbReference>
<dbReference type="GO" id="GO:0005847">
    <property type="term" value="C:mRNA cleavage and polyadenylation specificity factor complex"/>
    <property type="evidence" value="ECO:0007669"/>
    <property type="project" value="TreeGrafter"/>
</dbReference>
<evidence type="ECO:0000256" key="11">
    <source>
        <dbReference type="ARBA" id="ARBA00075008"/>
    </source>
</evidence>
<evidence type="ECO:0000256" key="1">
    <source>
        <dbReference type="ARBA" id="ARBA00004123"/>
    </source>
</evidence>
<reference evidence="15" key="1">
    <citation type="submission" date="2020-06" db="EMBL/GenBank/DDBJ databases">
        <title>Genomes of multiple members of Pneumocystis genus reveal paths to human pathogen Pneumocystis jirovecii.</title>
        <authorList>
            <person name="Cisse O.H."/>
            <person name="Ma L."/>
            <person name="Dekker J."/>
            <person name="Khil P."/>
            <person name="Jo J."/>
            <person name="Brenchley J."/>
            <person name="Blair R."/>
            <person name="Pahar B."/>
            <person name="Chabe M."/>
            <person name="Van Rompay K.A."/>
            <person name="Keesler R."/>
            <person name="Sukura A."/>
            <person name="Hirsch V."/>
            <person name="Kutty G."/>
            <person name="Liu Y."/>
            <person name="Peng L."/>
            <person name="Chen J."/>
            <person name="Song J."/>
            <person name="Weissenbacher-Lang C."/>
            <person name="Xu J."/>
            <person name="Upham N.S."/>
            <person name="Stajich J.E."/>
            <person name="Cuomo C.A."/>
            <person name="Cushion M.T."/>
            <person name="Kovacs J.A."/>
        </authorList>
    </citation>
    <scope>NUCLEOTIDE SEQUENCE</scope>
    <source>
        <strain evidence="15">2A</strain>
    </source>
</reference>
<dbReference type="InterPro" id="IPR021718">
    <property type="entry name" value="CPSF73-100_C"/>
</dbReference>
<feature type="domain" description="Beta-Casp" evidence="13">
    <location>
        <begin position="245"/>
        <end position="366"/>
    </location>
</feature>
<dbReference type="Pfam" id="PF11718">
    <property type="entry name" value="CPSF73-100_C"/>
    <property type="match status" value="1"/>
</dbReference>
<dbReference type="CDD" id="cd16292">
    <property type="entry name" value="CPSF3-like_MBL-fold"/>
    <property type="match status" value="1"/>
</dbReference>
<dbReference type="EMBL" id="CP054532">
    <property type="protein sequence ID" value="QSL64105.1"/>
    <property type="molecule type" value="Genomic_DNA"/>
</dbReference>
<evidence type="ECO:0000256" key="7">
    <source>
        <dbReference type="ARBA" id="ARBA00022801"/>
    </source>
</evidence>
<protein>
    <recommendedName>
        <fullName evidence="3">Endoribonuclease YSH1</fullName>
    </recommendedName>
    <alternativeName>
        <fullName evidence="10">Endoribonuclease ysh1</fullName>
    </alternativeName>
    <alternativeName>
        <fullName evidence="9 11">mRNA 3'-end-processing protein YSH1</fullName>
    </alternativeName>
</protein>
<evidence type="ECO:0000313" key="15">
    <source>
        <dbReference type="EMBL" id="QSL64105.1"/>
    </source>
</evidence>
<evidence type="ECO:0000256" key="4">
    <source>
        <dbReference type="ARBA" id="ARBA00022664"/>
    </source>
</evidence>
<keyword evidence="7" id="KW-0378">Hydrolase</keyword>
<dbReference type="Pfam" id="PF07521">
    <property type="entry name" value="RMMBL"/>
    <property type="match status" value="1"/>
</dbReference>
<dbReference type="Pfam" id="PF16661">
    <property type="entry name" value="Lactamase_B_6"/>
    <property type="match status" value="1"/>
</dbReference>
<dbReference type="InterPro" id="IPR022712">
    <property type="entry name" value="Beta_Casp"/>
</dbReference>
<evidence type="ECO:0000259" key="13">
    <source>
        <dbReference type="SMART" id="SM01027"/>
    </source>
</evidence>
<dbReference type="GO" id="GO:0004534">
    <property type="term" value="F:5'-3' RNA exonuclease activity"/>
    <property type="evidence" value="ECO:0007669"/>
    <property type="project" value="TreeGrafter"/>
</dbReference>
<comment type="similarity">
    <text evidence="2">Belongs to the metallo-beta-lactamase superfamily. RNA-metabolizing metallo-beta-lactamase-like family. CPSF2/YSH1 subfamily.</text>
</comment>
<keyword evidence="16" id="KW-1185">Reference proteome</keyword>
<dbReference type="InterPro" id="IPR050698">
    <property type="entry name" value="MBL"/>
</dbReference>
<dbReference type="GO" id="GO:0004521">
    <property type="term" value="F:RNA endonuclease activity"/>
    <property type="evidence" value="ECO:0007669"/>
    <property type="project" value="TreeGrafter"/>
</dbReference>
<evidence type="ECO:0000259" key="12">
    <source>
        <dbReference type="SMART" id="SM00849"/>
    </source>
</evidence>
<dbReference type="Proteomes" id="UP000663699">
    <property type="component" value="Chromosome 1"/>
</dbReference>
<evidence type="ECO:0000256" key="2">
    <source>
        <dbReference type="ARBA" id="ARBA00010624"/>
    </source>
</evidence>
<dbReference type="SMART" id="SM00849">
    <property type="entry name" value="Lactamase_B"/>
    <property type="match status" value="1"/>
</dbReference>